<dbReference type="STRING" id="71717.A0A4Y7TJQ4"/>
<proteinExistence type="predicted"/>
<protein>
    <recommendedName>
        <fullName evidence="6">FYVE-type domain-containing protein</fullName>
    </recommendedName>
</protein>
<sequence>MADGRAPRGLPLLSGPAPSQPQDPDSCRKCGKEFNIIFSRSRKCNHCGFMYCHNCSDYQALMPRTGPDTGYDVMNVCGYCIEYLTITAGGRSHLKTLPIAKLRKYANAYDINITRAVEKDDIIDALVSTRTQNGCLPRLHEVRRNNKIPLRRR</sequence>
<dbReference type="Proteomes" id="UP000298030">
    <property type="component" value="Unassembled WGS sequence"/>
</dbReference>
<organism evidence="7 8">
    <name type="scientific">Coprinellus micaceus</name>
    <name type="common">Glistening ink-cap mushroom</name>
    <name type="synonym">Coprinus micaceus</name>
    <dbReference type="NCBI Taxonomy" id="71717"/>
    <lineage>
        <taxon>Eukaryota</taxon>
        <taxon>Fungi</taxon>
        <taxon>Dikarya</taxon>
        <taxon>Basidiomycota</taxon>
        <taxon>Agaricomycotina</taxon>
        <taxon>Agaricomycetes</taxon>
        <taxon>Agaricomycetidae</taxon>
        <taxon>Agaricales</taxon>
        <taxon>Agaricineae</taxon>
        <taxon>Psathyrellaceae</taxon>
        <taxon>Coprinellus</taxon>
    </lineage>
</organism>
<evidence type="ECO:0000256" key="5">
    <source>
        <dbReference type="SAM" id="MobiDB-lite"/>
    </source>
</evidence>
<evidence type="ECO:0000256" key="4">
    <source>
        <dbReference type="PROSITE-ProRule" id="PRU00091"/>
    </source>
</evidence>
<dbReference type="InterPro" id="IPR000306">
    <property type="entry name" value="Znf_FYVE"/>
</dbReference>
<name>A0A4Y7TJQ4_COPMI</name>
<evidence type="ECO:0000313" key="7">
    <source>
        <dbReference type="EMBL" id="TEB34417.1"/>
    </source>
</evidence>
<comment type="caution">
    <text evidence="7">The sequence shown here is derived from an EMBL/GenBank/DDBJ whole genome shotgun (WGS) entry which is preliminary data.</text>
</comment>
<feature type="region of interest" description="Disordered" evidence="5">
    <location>
        <begin position="1"/>
        <end position="25"/>
    </location>
</feature>
<dbReference type="InterPro" id="IPR013083">
    <property type="entry name" value="Znf_RING/FYVE/PHD"/>
</dbReference>
<dbReference type="InterPro" id="IPR011011">
    <property type="entry name" value="Znf_FYVE_PHD"/>
</dbReference>
<keyword evidence="1" id="KW-0479">Metal-binding</keyword>
<evidence type="ECO:0000259" key="6">
    <source>
        <dbReference type="PROSITE" id="PS50178"/>
    </source>
</evidence>
<evidence type="ECO:0000256" key="1">
    <source>
        <dbReference type="ARBA" id="ARBA00022723"/>
    </source>
</evidence>
<dbReference type="SUPFAM" id="SSF57903">
    <property type="entry name" value="FYVE/PHD zinc finger"/>
    <property type="match status" value="1"/>
</dbReference>
<dbReference type="Gene3D" id="3.30.40.10">
    <property type="entry name" value="Zinc/RING finger domain, C3HC4 (zinc finger)"/>
    <property type="match status" value="1"/>
</dbReference>
<evidence type="ECO:0000256" key="3">
    <source>
        <dbReference type="ARBA" id="ARBA00022833"/>
    </source>
</evidence>
<keyword evidence="2 4" id="KW-0863">Zinc-finger</keyword>
<dbReference type="SMART" id="SM00064">
    <property type="entry name" value="FYVE"/>
    <property type="match status" value="1"/>
</dbReference>
<evidence type="ECO:0000256" key="2">
    <source>
        <dbReference type="ARBA" id="ARBA00022771"/>
    </source>
</evidence>
<evidence type="ECO:0000313" key="8">
    <source>
        <dbReference type="Proteomes" id="UP000298030"/>
    </source>
</evidence>
<dbReference type="PROSITE" id="PS50178">
    <property type="entry name" value="ZF_FYVE"/>
    <property type="match status" value="1"/>
</dbReference>
<keyword evidence="3" id="KW-0862">Zinc</keyword>
<dbReference type="OrthoDB" id="3045089at2759"/>
<dbReference type="EMBL" id="QPFP01000010">
    <property type="protein sequence ID" value="TEB34417.1"/>
    <property type="molecule type" value="Genomic_DNA"/>
</dbReference>
<feature type="domain" description="FYVE-type" evidence="6">
    <location>
        <begin position="21"/>
        <end position="85"/>
    </location>
</feature>
<dbReference type="Pfam" id="PF01363">
    <property type="entry name" value="FYVE"/>
    <property type="match status" value="1"/>
</dbReference>
<dbReference type="GO" id="GO:0008270">
    <property type="term" value="F:zinc ion binding"/>
    <property type="evidence" value="ECO:0007669"/>
    <property type="project" value="UniProtKB-KW"/>
</dbReference>
<dbReference type="InterPro" id="IPR017455">
    <property type="entry name" value="Znf_FYVE-rel"/>
</dbReference>
<gene>
    <name evidence="7" type="ORF">FA13DRAFT_1626346</name>
</gene>
<reference evidence="7 8" key="1">
    <citation type="journal article" date="2019" name="Nat. Ecol. Evol.">
        <title>Megaphylogeny resolves global patterns of mushroom evolution.</title>
        <authorList>
            <person name="Varga T."/>
            <person name="Krizsan K."/>
            <person name="Foldi C."/>
            <person name="Dima B."/>
            <person name="Sanchez-Garcia M."/>
            <person name="Sanchez-Ramirez S."/>
            <person name="Szollosi G.J."/>
            <person name="Szarkandi J.G."/>
            <person name="Papp V."/>
            <person name="Albert L."/>
            <person name="Andreopoulos W."/>
            <person name="Angelini C."/>
            <person name="Antonin V."/>
            <person name="Barry K.W."/>
            <person name="Bougher N.L."/>
            <person name="Buchanan P."/>
            <person name="Buyck B."/>
            <person name="Bense V."/>
            <person name="Catcheside P."/>
            <person name="Chovatia M."/>
            <person name="Cooper J."/>
            <person name="Damon W."/>
            <person name="Desjardin D."/>
            <person name="Finy P."/>
            <person name="Geml J."/>
            <person name="Haridas S."/>
            <person name="Hughes K."/>
            <person name="Justo A."/>
            <person name="Karasinski D."/>
            <person name="Kautmanova I."/>
            <person name="Kiss B."/>
            <person name="Kocsube S."/>
            <person name="Kotiranta H."/>
            <person name="LaButti K.M."/>
            <person name="Lechner B.E."/>
            <person name="Liimatainen K."/>
            <person name="Lipzen A."/>
            <person name="Lukacs Z."/>
            <person name="Mihaltcheva S."/>
            <person name="Morgado L.N."/>
            <person name="Niskanen T."/>
            <person name="Noordeloos M.E."/>
            <person name="Ohm R.A."/>
            <person name="Ortiz-Santana B."/>
            <person name="Ovrebo C."/>
            <person name="Racz N."/>
            <person name="Riley R."/>
            <person name="Savchenko A."/>
            <person name="Shiryaev A."/>
            <person name="Soop K."/>
            <person name="Spirin V."/>
            <person name="Szebenyi C."/>
            <person name="Tomsovsky M."/>
            <person name="Tulloss R.E."/>
            <person name="Uehling J."/>
            <person name="Grigoriev I.V."/>
            <person name="Vagvolgyi C."/>
            <person name="Papp T."/>
            <person name="Martin F.M."/>
            <person name="Miettinen O."/>
            <person name="Hibbett D.S."/>
            <person name="Nagy L.G."/>
        </authorList>
    </citation>
    <scope>NUCLEOTIDE SEQUENCE [LARGE SCALE GENOMIC DNA]</scope>
    <source>
        <strain evidence="7 8">FP101781</strain>
    </source>
</reference>
<keyword evidence="8" id="KW-1185">Reference proteome</keyword>
<dbReference type="AlphaFoldDB" id="A0A4Y7TJQ4"/>
<accession>A0A4Y7TJQ4</accession>